<accession>U5QLC9</accession>
<keyword evidence="2" id="KW-1185">Reference proteome</keyword>
<evidence type="ECO:0000313" key="2">
    <source>
        <dbReference type="Proteomes" id="UP000017396"/>
    </source>
</evidence>
<protein>
    <submittedName>
        <fullName evidence="1">4-hydroxybenzoate synthetase (Chorismate lyase)</fullName>
    </submittedName>
</protein>
<dbReference type="STRING" id="1183438.GKIL_3546"/>
<proteinExistence type="predicted"/>
<dbReference type="EMBL" id="CP003587">
    <property type="protein sequence ID" value="AGY59792.1"/>
    <property type="molecule type" value="Genomic_DNA"/>
</dbReference>
<dbReference type="InterPro" id="IPR002800">
    <property type="entry name" value="Rv2949c-like"/>
</dbReference>
<dbReference type="Gene3D" id="3.40.1410.10">
    <property type="entry name" value="Chorismate lyase-like"/>
    <property type="match status" value="1"/>
</dbReference>
<evidence type="ECO:0000313" key="1">
    <source>
        <dbReference type="EMBL" id="AGY59792.1"/>
    </source>
</evidence>
<dbReference type="GO" id="GO:0016829">
    <property type="term" value="F:lyase activity"/>
    <property type="evidence" value="ECO:0007669"/>
    <property type="project" value="UniProtKB-KW"/>
</dbReference>
<dbReference type="SUPFAM" id="SSF64288">
    <property type="entry name" value="Chorismate lyase-like"/>
    <property type="match status" value="1"/>
</dbReference>
<dbReference type="eggNOG" id="COG3161">
    <property type="taxonomic scope" value="Bacteria"/>
</dbReference>
<reference evidence="1 2" key="1">
    <citation type="journal article" date="2013" name="PLoS ONE">
        <title>Cultivation and Complete Genome Sequencing of Gloeobacter kilaueensis sp. nov., from a Lava Cave in Kilauea Caldera, Hawai'i.</title>
        <authorList>
            <person name="Saw J.H."/>
            <person name="Schatz M."/>
            <person name="Brown M.V."/>
            <person name="Kunkel D.D."/>
            <person name="Foster J.S."/>
            <person name="Shick H."/>
            <person name="Christensen S."/>
            <person name="Hou S."/>
            <person name="Wan X."/>
            <person name="Donachie S.P."/>
        </authorList>
    </citation>
    <scope>NUCLEOTIDE SEQUENCE [LARGE SCALE GENOMIC DNA]</scope>
    <source>
        <strain evidence="2">JS</strain>
    </source>
</reference>
<name>U5QLC9_GLOK1</name>
<organism evidence="1 2">
    <name type="scientific">Gloeobacter kilaueensis (strain ATCC BAA-2537 / CCAP 1431/1 / ULC 316 / JS1)</name>
    <dbReference type="NCBI Taxonomy" id="1183438"/>
    <lineage>
        <taxon>Bacteria</taxon>
        <taxon>Bacillati</taxon>
        <taxon>Cyanobacteriota</taxon>
        <taxon>Cyanophyceae</taxon>
        <taxon>Gloeobacterales</taxon>
        <taxon>Gloeobacteraceae</taxon>
        <taxon>Gloeobacter</taxon>
    </lineage>
</organism>
<dbReference type="RefSeq" id="WP_023175098.1">
    <property type="nucleotide sequence ID" value="NC_022600.1"/>
</dbReference>
<sequence length="165" mass="18869">MKQYCEEGLLAGWSALAPVLRLLLVTDGTVTELLEAYFLEAIVVRKLAVGREDEDAFAREVLLVGARSGQCYVHARSLIWPQRLDERLRRGLFETDRGIGQLLRENRIESYRELERCWREPAGARAGYFGVDAGVELLARRYRVHSRAAVIMQITERFSPRLFAS</sequence>
<dbReference type="HOGENOM" id="CLU_107938_0_0_3"/>
<dbReference type="AlphaFoldDB" id="U5QLC9"/>
<dbReference type="Proteomes" id="UP000017396">
    <property type="component" value="Chromosome"/>
</dbReference>
<dbReference type="OrthoDB" id="6297849at2"/>
<dbReference type="Pfam" id="PF01947">
    <property type="entry name" value="Rv2949c-like"/>
    <property type="match status" value="1"/>
</dbReference>
<gene>
    <name evidence="1" type="ORF">GKIL_3546</name>
</gene>
<dbReference type="InterPro" id="IPR028978">
    <property type="entry name" value="Chorismate_lyase_/UTRA_dom_sf"/>
</dbReference>
<dbReference type="KEGG" id="glj:GKIL_3546"/>
<keyword evidence="1" id="KW-0456">Lyase</keyword>